<gene>
    <name evidence="1" type="ORF">J2R62_16390</name>
</gene>
<dbReference type="AlphaFoldDB" id="A0A8I1W9D7"/>
<proteinExistence type="predicted"/>
<organism evidence="1 2">
    <name type="scientific">Plesiomonas shigelloides</name>
    <name type="common">Aeromonas shigelloides</name>
    <dbReference type="NCBI Taxonomy" id="703"/>
    <lineage>
        <taxon>Bacteria</taxon>
        <taxon>Pseudomonadati</taxon>
        <taxon>Pseudomonadota</taxon>
        <taxon>Gammaproteobacteria</taxon>
        <taxon>Enterobacterales</taxon>
        <taxon>Enterobacteriaceae</taxon>
        <taxon>Plesiomonas</taxon>
    </lineage>
</organism>
<evidence type="ECO:0000313" key="1">
    <source>
        <dbReference type="EMBL" id="MBO1109758.1"/>
    </source>
</evidence>
<dbReference type="Proteomes" id="UP000664658">
    <property type="component" value="Unassembled WGS sequence"/>
</dbReference>
<sequence length="205" mass="23939">MRKYKSSRINKNYIHNHELYDELANHQDALFIRYSKLLMLRIDLAYRDDSRSSRHPDINATQIDIAMFIQQVKEIPSVVGYVWVLENGLQHGLHVHCVIYIDGQKHRKTWLFSSEISDVWKSVTSGDGYAHRCQPNPKYKKQGERVTAWNNSEGRDDMLYILSYLSKQDQKLDKLIYRCSAVPPKGLNRGRKRNKSSDISLLSTL</sequence>
<name>A0A8I1W9D7_PLESH</name>
<comment type="caution">
    <text evidence="1">The sequence shown here is derived from an EMBL/GenBank/DDBJ whole genome shotgun (WGS) entry which is preliminary data.</text>
</comment>
<accession>A0A8I1W9D7</accession>
<evidence type="ECO:0000313" key="2">
    <source>
        <dbReference type="Proteomes" id="UP000664658"/>
    </source>
</evidence>
<dbReference type="EMBL" id="JAFNAA010000028">
    <property type="protein sequence ID" value="MBO1109758.1"/>
    <property type="molecule type" value="Genomic_DNA"/>
</dbReference>
<reference evidence="1" key="1">
    <citation type="submission" date="2021-03" db="EMBL/GenBank/DDBJ databases">
        <title>Plesiomonas shigelloides zfcc0051, isolated from zebrafish feces.</title>
        <authorList>
            <person name="Vanderhoek Z."/>
            <person name="Gaulke C."/>
        </authorList>
    </citation>
    <scope>NUCLEOTIDE SEQUENCE</scope>
    <source>
        <strain evidence="1">Zfcc0051</strain>
    </source>
</reference>
<protein>
    <submittedName>
        <fullName evidence="1">Inovirus-type Gp2 protein</fullName>
    </submittedName>
</protein>